<keyword evidence="1" id="KW-0812">Transmembrane</keyword>
<keyword evidence="3" id="KW-1185">Reference proteome</keyword>
<feature type="transmembrane region" description="Helical" evidence="1">
    <location>
        <begin position="12"/>
        <end position="31"/>
    </location>
</feature>
<comment type="caution">
    <text evidence="2">The sequence shown here is derived from an EMBL/GenBank/DDBJ whole genome shotgun (WGS) entry which is preliminary data.</text>
</comment>
<name>A0A2T5IVS5_9GAMM</name>
<protein>
    <submittedName>
        <fullName evidence="2">Uncharacterized protein</fullName>
    </submittedName>
</protein>
<evidence type="ECO:0000256" key="1">
    <source>
        <dbReference type="SAM" id="Phobius"/>
    </source>
</evidence>
<dbReference type="EMBL" id="QAON01000015">
    <property type="protein sequence ID" value="PTQ87976.1"/>
    <property type="molecule type" value="Genomic_DNA"/>
</dbReference>
<dbReference type="Proteomes" id="UP000244223">
    <property type="component" value="Unassembled WGS sequence"/>
</dbReference>
<keyword evidence="1" id="KW-1133">Transmembrane helix</keyword>
<dbReference type="RefSeq" id="WP_420836670.1">
    <property type="nucleotide sequence ID" value="NZ_QAON01000015.1"/>
</dbReference>
<sequence length="65" mass="7426">MKAKKLSALQRDILIILVIKLCLLSLIRHLYFSEPTAKHMQVSPQQIQQQLLSPSSSHSIQESTR</sequence>
<keyword evidence="1" id="KW-0472">Membrane</keyword>
<dbReference type="InterPro" id="IPR054636">
    <property type="entry name" value="CydP"/>
</dbReference>
<evidence type="ECO:0000313" key="3">
    <source>
        <dbReference type="Proteomes" id="UP000244223"/>
    </source>
</evidence>
<organism evidence="2 3">
    <name type="scientific">Agitococcus lubricus</name>
    <dbReference type="NCBI Taxonomy" id="1077255"/>
    <lineage>
        <taxon>Bacteria</taxon>
        <taxon>Pseudomonadati</taxon>
        <taxon>Pseudomonadota</taxon>
        <taxon>Gammaproteobacteria</taxon>
        <taxon>Moraxellales</taxon>
        <taxon>Moraxellaceae</taxon>
        <taxon>Agitococcus</taxon>
    </lineage>
</organism>
<accession>A0A2T5IVS5</accession>
<reference evidence="2 3" key="1">
    <citation type="submission" date="2018-04" db="EMBL/GenBank/DDBJ databases">
        <title>Genomic Encyclopedia of Archaeal and Bacterial Type Strains, Phase II (KMG-II): from individual species to whole genera.</title>
        <authorList>
            <person name="Goeker M."/>
        </authorList>
    </citation>
    <scope>NUCLEOTIDE SEQUENCE [LARGE SCALE GENOMIC DNA]</scope>
    <source>
        <strain evidence="2 3">DSM 5822</strain>
    </source>
</reference>
<evidence type="ECO:0000313" key="2">
    <source>
        <dbReference type="EMBL" id="PTQ87976.1"/>
    </source>
</evidence>
<proteinExistence type="predicted"/>
<dbReference type="NCBIfam" id="NF045611">
    <property type="entry name" value="small_CydP"/>
    <property type="match status" value="1"/>
</dbReference>
<dbReference type="AlphaFoldDB" id="A0A2T5IVS5"/>
<gene>
    <name evidence="2" type="ORF">C8N29_11561</name>
</gene>